<comment type="similarity">
    <text evidence="1">Belongs to the ABC transporter superfamily.</text>
</comment>
<evidence type="ECO:0000256" key="4">
    <source>
        <dbReference type="ARBA" id="ARBA00022840"/>
    </source>
</evidence>
<dbReference type="PROSITE" id="PS50893">
    <property type="entry name" value="ABC_TRANSPORTER_2"/>
    <property type="match status" value="1"/>
</dbReference>
<dbReference type="GO" id="GO:0005524">
    <property type="term" value="F:ATP binding"/>
    <property type="evidence" value="ECO:0007669"/>
    <property type="project" value="UniProtKB-KW"/>
</dbReference>
<accession>A0A839SUT0</accession>
<feature type="domain" description="ABC transporter" evidence="5">
    <location>
        <begin position="4"/>
        <end position="234"/>
    </location>
</feature>
<reference evidence="6 7" key="1">
    <citation type="submission" date="2020-08" db="EMBL/GenBank/DDBJ databases">
        <title>Genomic Encyclopedia of Type Strains, Phase III (KMG-III): the genomes of soil and plant-associated and newly described type strains.</title>
        <authorList>
            <person name="Whitman W."/>
        </authorList>
    </citation>
    <scope>NUCLEOTIDE SEQUENCE [LARGE SCALE GENOMIC DNA]</scope>
    <source>
        <strain evidence="6 7">CECT 8803</strain>
    </source>
</reference>
<dbReference type="RefSeq" id="WP_221205773.1">
    <property type="nucleotide sequence ID" value="NZ_JACHXA010000003.1"/>
</dbReference>
<dbReference type="InterPro" id="IPR027417">
    <property type="entry name" value="P-loop_NTPase"/>
</dbReference>
<dbReference type="Gene3D" id="3.40.50.300">
    <property type="entry name" value="P-loop containing nucleotide triphosphate hydrolases"/>
    <property type="match status" value="1"/>
</dbReference>
<keyword evidence="3" id="KW-0547">Nucleotide-binding</keyword>
<dbReference type="PANTHER" id="PTHR43335:SF2">
    <property type="entry name" value="ABC TRANSPORTER, ATP-BINDING PROTEIN"/>
    <property type="match status" value="1"/>
</dbReference>
<organism evidence="6 7">
    <name type="scientific">Limibacillus halophilus</name>
    <dbReference type="NCBI Taxonomy" id="1579333"/>
    <lineage>
        <taxon>Bacteria</taxon>
        <taxon>Pseudomonadati</taxon>
        <taxon>Pseudomonadota</taxon>
        <taxon>Alphaproteobacteria</taxon>
        <taxon>Rhodospirillales</taxon>
        <taxon>Rhodovibrionaceae</taxon>
        <taxon>Limibacillus</taxon>
    </lineage>
</organism>
<evidence type="ECO:0000313" key="7">
    <source>
        <dbReference type="Proteomes" id="UP000581135"/>
    </source>
</evidence>
<dbReference type="Pfam" id="PF00005">
    <property type="entry name" value="ABC_tran"/>
    <property type="match status" value="1"/>
</dbReference>
<dbReference type="EMBL" id="JACHXA010000003">
    <property type="protein sequence ID" value="MBB3065196.1"/>
    <property type="molecule type" value="Genomic_DNA"/>
</dbReference>
<keyword evidence="7" id="KW-1185">Reference proteome</keyword>
<evidence type="ECO:0000256" key="1">
    <source>
        <dbReference type="ARBA" id="ARBA00005417"/>
    </source>
</evidence>
<dbReference type="InterPro" id="IPR003593">
    <property type="entry name" value="AAA+_ATPase"/>
</dbReference>
<dbReference type="InterPro" id="IPR003439">
    <property type="entry name" value="ABC_transporter-like_ATP-bd"/>
</dbReference>
<gene>
    <name evidence="6" type="ORF">FHR98_001475</name>
</gene>
<dbReference type="Proteomes" id="UP000581135">
    <property type="component" value="Unassembled WGS sequence"/>
</dbReference>
<protein>
    <submittedName>
        <fullName evidence="6">ABC-2 type transport system ATP-binding protein</fullName>
    </submittedName>
</protein>
<proteinExistence type="inferred from homology"/>
<evidence type="ECO:0000256" key="3">
    <source>
        <dbReference type="ARBA" id="ARBA00022741"/>
    </source>
</evidence>
<sequence>MALLTVEGLVFDYPGNRALHGVSFTLEPGAITALVGPNGAGKTTLMRCLAALERPSAGRVVIEGVDLSEDPRHCHRFLGYLSDFFGVYEQLTVRRCLLYRGLSQGMTMAEAEKATLKAAERVGLSDRLDQAAGTLSRGLRQRLGIAQAILHDPRFVILDEPASGLDPEARDDLSTLLRGLRDDGMTFLVSSHILAELSDYATEMLLLSDGRLIEHRRVEDDEGEAAGTVALQITLSEPKENFGDLLQGLLAEQAGAVVRGADTLSALVRIPADQQARHALLAGLLAADCKVSEFAVREADLQSLYRERLVRERAGGSSKEVRS</sequence>
<evidence type="ECO:0000259" key="5">
    <source>
        <dbReference type="PROSITE" id="PS50893"/>
    </source>
</evidence>
<evidence type="ECO:0000256" key="2">
    <source>
        <dbReference type="ARBA" id="ARBA00022448"/>
    </source>
</evidence>
<comment type="caution">
    <text evidence="6">The sequence shown here is derived from an EMBL/GenBank/DDBJ whole genome shotgun (WGS) entry which is preliminary data.</text>
</comment>
<evidence type="ECO:0000313" key="6">
    <source>
        <dbReference type="EMBL" id="MBB3065196.1"/>
    </source>
</evidence>
<dbReference type="SUPFAM" id="SSF52540">
    <property type="entry name" value="P-loop containing nucleoside triphosphate hydrolases"/>
    <property type="match status" value="1"/>
</dbReference>
<name>A0A839SUT0_9PROT</name>
<dbReference type="AlphaFoldDB" id="A0A839SUT0"/>
<keyword evidence="4 6" id="KW-0067">ATP-binding</keyword>
<keyword evidence="2" id="KW-0813">Transport</keyword>
<dbReference type="SMART" id="SM00382">
    <property type="entry name" value="AAA"/>
    <property type="match status" value="1"/>
</dbReference>
<dbReference type="PANTHER" id="PTHR43335">
    <property type="entry name" value="ABC TRANSPORTER, ATP-BINDING PROTEIN"/>
    <property type="match status" value="1"/>
</dbReference>
<dbReference type="GO" id="GO:0016887">
    <property type="term" value="F:ATP hydrolysis activity"/>
    <property type="evidence" value="ECO:0007669"/>
    <property type="project" value="InterPro"/>
</dbReference>
<dbReference type="CDD" id="cd03230">
    <property type="entry name" value="ABC_DR_subfamily_A"/>
    <property type="match status" value="1"/>
</dbReference>